<gene>
    <name evidence="2" type="primary">ORF164270</name>
    <name evidence="1" type="synonym">ORF164267</name>
</gene>
<organism evidence="2">
    <name type="scientific">Arion vulgaris</name>
    <dbReference type="NCBI Taxonomy" id="1028688"/>
    <lineage>
        <taxon>Eukaryota</taxon>
        <taxon>Metazoa</taxon>
        <taxon>Spiralia</taxon>
        <taxon>Lophotrochozoa</taxon>
        <taxon>Mollusca</taxon>
        <taxon>Gastropoda</taxon>
        <taxon>Heterobranchia</taxon>
        <taxon>Euthyneura</taxon>
        <taxon>Panpulmonata</taxon>
        <taxon>Eupulmonata</taxon>
        <taxon>Stylommatophora</taxon>
        <taxon>Helicina</taxon>
        <taxon>Arionoidea</taxon>
        <taxon>Arionidae</taxon>
        <taxon>Arion</taxon>
    </lineage>
</organism>
<dbReference type="AlphaFoldDB" id="A0A0B7B7G9"/>
<name>A0A0B7B7G9_9EUPU</name>
<protein>
    <submittedName>
        <fullName evidence="2">Uncharacterized protein</fullName>
    </submittedName>
</protein>
<evidence type="ECO:0000313" key="2">
    <source>
        <dbReference type="EMBL" id="CEK88266.1"/>
    </source>
</evidence>
<dbReference type="EMBL" id="HACG01041400">
    <property type="protein sequence ID" value="CEK88265.1"/>
    <property type="molecule type" value="Transcribed_RNA"/>
</dbReference>
<accession>A0A0B7B7G9</accession>
<sequence length="53" mass="6153">MNNKDMCGQSTDITLMPQMKTWLSLSKKSPFRVWNNCTLLFVSRESNLTDDII</sequence>
<dbReference type="EMBL" id="HACG01041401">
    <property type="protein sequence ID" value="CEK88266.1"/>
    <property type="molecule type" value="Transcribed_RNA"/>
</dbReference>
<feature type="non-terminal residue" evidence="2">
    <location>
        <position position="53"/>
    </location>
</feature>
<evidence type="ECO:0000313" key="1">
    <source>
        <dbReference type="EMBL" id="CEK88265.1"/>
    </source>
</evidence>
<proteinExistence type="predicted"/>
<reference evidence="2" key="1">
    <citation type="submission" date="2014-12" db="EMBL/GenBank/DDBJ databases">
        <title>Insight into the proteome of Arion vulgaris.</title>
        <authorList>
            <person name="Aradska J."/>
            <person name="Bulat T."/>
            <person name="Smidak R."/>
            <person name="Sarate P."/>
            <person name="Gangsoo J."/>
            <person name="Sialana F."/>
            <person name="Bilban M."/>
            <person name="Lubec G."/>
        </authorList>
    </citation>
    <scope>NUCLEOTIDE SEQUENCE</scope>
    <source>
        <tissue evidence="2">Skin</tissue>
    </source>
</reference>